<dbReference type="GO" id="GO:0005975">
    <property type="term" value="P:carbohydrate metabolic process"/>
    <property type="evidence" value="ECO:0007669"/>
    <property type="project" value="InterPro"/>
</dbReference>
<organism evidence="4 5">
    <name type="scientific">Cecembia lonarensis (strain CCUG 58316 / KCTC 22772 / LW9)</name>
    <dbReference type="NCBI Taxonomy" id="1225176"/>
    <lineage>
        <taxon>Bacteria</taxon>
        <taxon>Pseudomonadati</taxon>
        <taxon>Bacteroidota</taxon>
        <taxon>Cytophagia</taxon>
        <taxon>Cytophagales</taxon>
        <taxon>Cyclobacteriaceae</taxon>
        <taxon>Cecembia</taxon>
    </lineage>
</organism>
<dbReference type="PROSITE" id="PS51677">
    <property type="entry name" value="NODB"/>
    <property type="match status" value="1"/>
</dbReference>
<accession>K1LX46</accession>
<dbReference type="EMBL" id="AMGM01000044">
    <property type="protein sequence ID" value="EKB48729.1"/>
    <property type="molecule type" value="Genomic_DNA"/>
</dbReference>
<dbReference type="AlphaFoldDB" id="K1LX46"/>
<dbReference type="PANTHER" id="PTHR34216:SF3">
    <property type="entry name" value="POLY-BETA-1,6-N-ACETYL-D-GLUCOSAMINE N-DEACETYLASE"/>
    <property type="match status" value="1"/>
</dbReference>
<evidence type="ECO:0000313" key="4">
    <source>
        <dbReference type="EMBL" id="EKB48729.1"/>
    </source>
</evidence>
<dbReference type="CDD" id="cd10967">
    <property type="entry name" value="CE4_GLA_like_6s"/>
    <property type="match status" value="1"/>
</dbReference>
<dbReference type="Gene3D" id="3.20.20.370">
    <property type="entry name" value="Glycoside hydrolase/deacetylase"/>
    <property type="match status" value="1"/>
</dbReference>
<gene>
    <name evidence="4" type="ORF">B879_02688</name>
</gene>
<dbReference type="RefSeq" id="WP_009185711.1">
    <property type="nucleotide sequence ID" value="NZ_AMGM01000044.1"/>
</dbReference>
<proteinExistence type="predicted"/>
<dbReference type="GO" id="GO:0016810">
    <property type="term" value="F:hydrolase activity, acting on carbon-nitrogen (but not peptide) bonds"/>
    <property type="evidence" value="ECO:0007669"/>
    <property type="project" value="InterPro"/>
</dbReference>
<name>K1LX46_CECL9</name>
<dbReference type="InterPro" id="IPR011330">
    <property type="entry name" value="Glyco_hydro/deAcase_b/a-brl"/>
</dbReference>
<dbReference type="InterPro" id="IPR002509">
    <property type="entry name" value="NODB_dom"/>
</dbReference>
<keyword evidence="5" id="KW-1185">Reference proteome</keyword>
<dbReference type="OrthoDB" id="2795102at2"/>
<feature type="domain" description="NodB homology" evidence="3">
    <location>
        <begin position="29"/>
        <end position="244"/>
    </location>
</feature>
<evidence type="ECO:0000313" key="5">
    <source>
        <dbReference type="Proteomes" id="UP000004478"/>
    </source>
</evidence>
<dbReference type="Proteomes" id="UP000004478">
    <property type="component" value="Unassembled WGS sequence"/>
</dbReference>
<protein>
    <submittedName>
        <fullName evidence="4">Polysaccharide deacetylase family sporulation protein PdaB</fullName>
    </submittedName>
</protein>
<dbReference type="GO" id="GO:0005576">
    <property type="term" value="C:extracellular region"/>
    <property type="evidence" value="ECO:0007669"/>
    <property type="project" value="UniProtKB-SubCell"/>
</dbReference>
<evidence type="ECO:0000256" key="2">
    <source>
        <dbReference type="ARBA" id="ARBA00022729"/>
    </source>
</evidence>
<dbReference type="Pfam" id="PF01522">
    <property type="entry name" value="Polysacc_deac_1"/>
    <property type="match status" value="1"/>
</dbReference>
<dbReference type="SUPFAM" id="SSF88713">
    <property type="entry name" value="Glycoside hydrolase/deacetylase"/>
    <property type="match status" value="1"/>
</dbReference>
<comment type="subcellular location">
    <subcellularLocation>
        <location evidence="1">Secreted</location>
    </subcellularLocation>
</comment>
<dbReference type="InterPro" id="IPR051398">
    <property type="entry name" value="Polysacch_Deacetylase"/>
</dbReference>
<evidence type="ECO:0000256" key="1">
    <source>
        <dbReference type="ARBA" id="ARBA00004613"/>
    </source>
</evidence>
<comment type="caution">
    <text evidence="4">The sequence shown here is derived from an EMBL/GenBank/DDBJ whole genome shotgun (WGS) entry which is preliminary data.</text>
</comment>
<evidence type="ECO:0000259" key="3">
    <source>
        <dbReference type="PROSITE" id="PS51677"/>
    </source>
</evidence>
<reference evidence="4 5" key="1">
    <citation type="journal article" date="2012" name="J. Bacteriol.">
        <title>Draft Genome Sequence of Cecembia lonarensis Strain LW9T, Isolated from Lonar Lake, a Haloalkaline Lake in India.</title>
        <authorList>
            <person name="Shivaji S."/>
            <person name="Ara S."/>
            <person name="Singh A."/>
            <person name="Pinnaka A.K."/>
        </authorList>
    </citation>
    <scope>NUCLEOTIDE SEQUENCE [LARGE SCALE GENOMIC DNA]</scope>
    <source>
        <strain evidence="4 5">LW9</strain>
    </source>
</reference>
<dbReference type="PANTHER" id="PTHR34216">
    <property type="match status" value="1"/>
</dbReference>
<dbReference type="PROSITE" id="PS51257">
    <property type="entry name" value="PROKAR_LIPOPROTEIN"/>
    <property type="match status" value="1"/>
</dbReference>
<keyword evidence="2" id="KW-0732">Signal</keyword>
<sequence>MKLIQLEKPIFLIFIVIIFFSCKESEQKPGICLSFDDNYLEQWVGILPLLDKYDAKATFFLTGVGKLSEQEKAWLKEIQEAGHEIGAHGELHVPANSYIQSNGYRSYWQEEIQANVDALRAIDIRPKVFAYPYGEKNRIMDIALRITFQVSRSVVPLGEGYEEKALKKRPGFHYYSISIDESELPQVEKLKPLMERAKAEKKVLFIHAHTIGEQGAYTLSAQRLETVLAMGKDMGLDFRSIQNL</sequence>